<dbReference type="AlphaFoldDB" id="A0A6C0C4W9"/>
<proteinExistence type="predicted"/>
<name>A0A6C0C4W9_9ZZZZ</name>
<dbReference type="EMBL" id="MN739344">
    <property type="protein sequence ID" value="QHS99450.1"/>
    <property type="molecule type" value="Genomic_DNA"/>
</dbReference>
<evidence type="ECO:0000313" key="1">
    <source>
        <dbReference type="EMBL" id="QHS99450.1"/>
    </source>
</evidence>
<protein>
    <submittedName>
        <fullName evidence="1">Uncharacterized protein</fullName>
    </submittedName>
</protein>
<accession>A0A6C0C4W9</accession>
<organism evidence="1">
    <name type="scientific">viral metagenome</name>
    <dbReference type="NCBI Taxonomy" id="1070528"/>
    <lineage>
        <taxon>unclassified sequences</taxon>
        <taxon>metagenomes</taxon>
        <taxon>organismal metagenomes</taxon>
    </lineage>
</organism>
<reference evidence="1" key="1">
    <citation type="journal article" date="2020" name="Nature">
        <title>Giant virus diversity and host interactions through global metagenomics.</title>
        <authorList>
            <person name="Schulz F."/>
            <person name="Roux S."/>
            <person name="Paez-Espino D."/>
            <person name="Jungbluth S."/>
            <person name="Walsh D.A."/>
            <person name="Denef V.J."/>
            <person name="McMahon K.D."/>
            <person name="Konstantinidis K.T."/>
            <person name="Eloe-Fadrosh E.A."/>
            <person name="Kyrpides N.C."/>
            <person name="Woyke T."/>
        </authorList>
    </citation>
    <scope>NUCLEOTIDE SEQUENCE</scope>
    <source>
        <strain evidence="1">GVMAG-M-3300020187-37</strain>
    </source>
</reference>
<sequence length="66" mass="7978">MYNWFEKIWCWITGKCCWCHSREHDTMTFKGNHKYTDLTICNKCFNKKWDSLNFDLTKSIDGAYGI</sequence>